<organism evidence="1">
    <name type="scientific">Cyprideis torosa</name>
    <dbReference type="NCBI Taxonomy" id="163714"/>
    <lineage>
        <taxon>Eukaryota</taxon>
        <taxon>Metazoa</taxon>
        <taxon>Ecdysozoa</taxon>
        <taxon>Arthropoda</taxon>
        <taxon>Crustacea</taxon>
        <taxon>Oligostraca</taxon>
        <taxon>Ostracoda</taxon>
        <taxon>Podocopa</taxon>
        <taxon>Podocopida</taxon>
        <taxon>Cytherocopina</taxon>
        <taxon>Cytheroidea</taxon>
        <taxon>Cytherideidae</taxon>
        <taxon>Cyprideis</taxon>
    </lineage>
</organism>
<proteinExistence type="predicted"/>
<dbReference type="InterPro" id="IPR016187">
    <property type="entry name" value="CTDL_fold"/>
</dbReference>
<dbReference type="SUPFAM" id="SSF56436">
    <property type="entry name" value="C-type lectin-like"/>
    <property type="match status" value="1"/>
</dbReference>
<dbReference type="EMBL" id="OB665451">
    <property type="protein sequence ID" value="CAD7232987.1"/>
    <property type="molecule type" value="Genomic_DNA"/>
</dbReference>
<feature type="non-terminal residue" evidence="1">
    <location>
        <position position="1"/>
    </location>
</feature>
<reference evidence="1" key="1">
    <citation type="submission" date="2020-11" db="EMBL/GenBank/DDBJ databases">
        <authorList>
            <person name="Tran Van P."/>
        </authorList>
    </citation>
    <scope>NUCLEOTIDE SEQUENCE</scope>
</reference>
<sequence>MAPLIPSSQHWEKIKILVEFAKPATLLADGPDGHTYRATSAQYTQDECMIQCSNLLVNGKLAEINDLAELEFLLSYGLRADSYCDRYYTGYISNGDGSWTTFADPNVIVPPSHWNGWTTGGLDISKPCVYWQEST</sequence>
<name>A0A7R8ZSP3_9CRUS</name>
<protein>
    <submittedName>
        <fullName evidence="1">Uncharacterized protein</fullName>
    </submittedName>
</protein>
<dbReference type="Gene3D" id="3.10.100.10">
    <property type="entry name" value="Mannose-Binding Protein A, subunit A"/>
    <property type="match status" value="1"/>
</dbReference>
<dbReference type="AlphaFoldDB" id="A0A7R8ZSP3"/>
<dbReference type="InterPro" id="IPR016186">
    <property type="entry name" value="C-type_lectin-like/link_sf"/>
</dbReference>
<gene>
    <name evidence="1" type="ORF">CTOB1V02_LOCUS10812</name>
</gene>
<accession>A0A7R8ZSP3</accession>
<dbReference type="CDD" id="cd00037">
    <property type="entry name" value="CLECT"/>
    <property type="match status" value="1"/>
</dbReference>
<evidence type="ECO:0000313" key="1">
    <source>
        <dbReference type="EMBL" id="CAD7232987.1"/>
    </source>
</evidence>